<dbReference type="EMBL" id="QUTH01004175">
    <property type="protein sequence ID" value="RHZ15169.1"/>
    <property type="molecule type" value="Genomic_DNA"/>
</dbReference>
<keyword evidence="1" id="KW-0862">Zinc</keyword>
<gene>
    <name evidence="3" type="ORF">DYB35_008526</name>
    <name evidence="4" type="ORF">DYB37_008996</name>
</gene>
<dbReference type="Pfam" id="PF04438">
    <property type="entry name" value="zf-HIT"/>
    <property type="match status" value="1"/>
</dbReference>
<dbReference type="Proteomes" id="UP000285712">
    <property type="component" value="Unassembled WGS sequence"/>
</dbReference>
<evidence type="ECO:0000313" key="5">
    <source>
        <dbReference type="Proteomes" id="UP000285430"/>
    </source>
</evidence>
<evidence type="ECO:0000259" key="2">
    <source>
        <dbReference type="PROSITE" id="PS51083"/>
    </source>
</evidence>
<evidence type="ECO:0000313" key="4">
    <source>
        <dbReference type="EMBL" id="RHZ15169.1"/>
    </source>
</evidence>
<dbReference type="EMBL" id="QUTG01003847">
    <property type="protein sequence ID" value="RHY90062.1"/>
    <property type="molecule type" value="Genomic_DNA"/>
</dbReference>
<keyword evidence="1" id="KW-0863">Zinc-finger</keyword>
<accession>A0A3R7AVN6</accession>
<dbReference type="CDD" id="cd23024">
    <property type="entry name" value="zf-HIT_ZNHIT2-3"/>
    <property type="match status" value="1"/>
</dbReference>
<feature type="domain" description="HIT-type" evidence="2">
    <location>
        <begin position="46"/>
        <end position="78"/>
    </location>
</feature>
<keyword evidence="1" id="KW-0479">Metal-binding</keyword>
<evidence type="ECO:0000313" key="6">
    <source>
        <dbReference type="Proteomes" id="UP000285712"/>
    </source>
</evidence>
<dbReference type="InterPro" id="IPR007529">
    <property type="entry name" value="Znf_HIT"/>
</dbReference>
<dbReference type="GO" id="GO:0008270">
    <property type="term" value="F:zinc ion binding"/>
    <property type="evidence" value="ECO:0007669"/>
    <property type="project" value="UniProtKB-UniRule"/>
</dbReference>
<organism evidence="3 6">
    <name type="scientific">Aphanomyces astaci</name>
    <name type="common">Crayfish plague agent</name>
    <dbReference type="NCBI Taxonomy" id="112090"/>
    <lineage>
        <taxon>Eukaryota</taxon>
        <taxon>Sar</taxon>
        <taxon>Stramenopiles</taxon>
        <taxon>Oomycota</taxon>
        <taxon>Saprolegniomycetes</taxon>
        <taxon>Saprolegniales</taxon>
        <taxon>Verrucalvaceae</taxon>
        <taxon>Aphanomyces</taxon>
    </lineage>
</organism>
<proteinExistence type="predicted"/>
<dbReference type="AlphaFoldDB" id="A0A3R7AVN6"/>
<dbReference type="Proteomes" id="UP000285430">
    <property type="component" value="Unassembled WGS sequence"/>
</dbReference>
<evidence type="ECO:0000313" key="3">
    <source>
        <dbReference type="EMBL" id="RHY90062.1"/>
    </source>
</evidence>
<comment type="caution">
    <text evidence="3">The sequence shown here is derived from an EMBL/GenBank/DDBJ whole genome shotgun (WGS) entry which is preliminary data.</text>
</comment>
<protein>
    <recommendedName>
        <fullName evidence="2">HIT-type domain-containing protein</fullName>
    </recommendedName>
</protein>
<dbReference type="SUPFAM" id="SSF144232">
    <property type="entry name" value="HIT/MYND zinc finger-like"/>
    <property type="match status" value="1"/>
</dbReference>
<dbReference type="Gene3D" id="3.30.60.190">
    <property type="match status" value="1"/>
</dbReference>
<evidence type="ECO:0000256" key="1">
    <source>
        <dbReference type="PROSITE-ProRule" id="PRU00453"/>
    </source>
</evidence>
<dbReference type="InterPro" id="IPR039646">
    <property type="entry name" value="ZNHIT2"/>
</dbReference>
<sequence>MVLQPPPTAVSVPIRLGHTKTRVTDTIKLPTIGSVGLSNANPLRVCGVCRENESKYTCPRCNVVYCGVPCYKKHGISCTEEFYKGHVQSEMRLNKDSSDTSVRDVHAMLQRVHDDFPETSPMDARIDDLVELMESNALTLEALTAEERSNFLREVADGRLGKFIALWEPWWMQSPSSYDTHTNNLRRSLIVDLQDDDSDPTLDDDLTHPLGLFTASMQSALPSLPSLHPNPNHAVLQCNLVEVLFAYAYVMRVYNGDWRVDVEDAASQLVSVSSVLRGDGHFDSVAHVIMACHASGGADANEAAKHVALVDVASILTHGAFVRDSLTDLLLLVQTMRHDVAAAKSTKKVLARVVKKLEFYLVWASNVLTNDVNALSSLQKQLVAQIP</sequence>
<name>A0A3R7AVN6_APHAT</name>
<dbReference type="PROSITE" id="PS51083">
    <property type="entry name" value="ZF_HIT"/>
    <property type="match status" value="1"/>
</dbReference>
<dbReference type="PANTHER" id="PTHR15555">
    <property type="entry name" value="ZINC FINGER HIT DOMAIN CONTAINING PROTEIN 2 PROTEIN FON -RELATED"/>
    <property type="match status" value="1"/>
</dbReference>
<dbReference type="PANTHER" id="PTHR15555:SF0">
    <property type="entry name" value="ZINC FINGER HIT DOMAIN-CONTAINING PROTEIN 2"/>
    <property type="match status" value="1"/>
</dbReference>
<dbReference type="VEuPathDB" id="FungiDB:H257_05346"/>
<reference evidence="5 6" key="1">
    <citation type="submission" date="2018-08" db="EMBL/GenBank/DDBJ databases">
        <title>Aphanomyces genome sequencing and annotation.</title>
        <authorList>
            <person name="Minardi D."/>
            <person name="Oidtmann B."/>
            <person name="Van Der Giezen M."/>
            <person name="Studholme D.J."/>
        </authorList>
    </citation>
    <scope>NUCLEOTIDE SEQUENCE [LARGE SCALE GENOMIC DNA]</scope>
    <source>
        <strain evidence="4 5">Da</strain>
        <strain evidence="3 6">Sv</strain>
    </source>
</reference>